<feature type="region of interest" description="Disordered" evidence="4">
    <location>
        <begin position="298"/>
        <end position="326"/>
    </location>
</feature>
<dbReference type="CDD" id="cd02968">
    <property type="entry name" value="SCO"/>
    <property type="match status" value="1"/>
</dbReference>
<evidence type="ECO:0000256" key="1">
    <source>
        <dbReference type="ARBA" id="ARBA00010996"/>
    </source>
</evidence>
<dbReference type="AlphaFoldDB" id="A0A5C5Z2Y5"/>
<feature type="disulfide bond" description="Redox-active" evidence="3">
    <location>
        <begin position="108"/>
        <end position="112"/>
    </location>
</feature>
<dbReference type="InterPro" id="IPR036249">
    <property type="entry name" value="Thioredoxin-like_sf"/>
</dbReference>
<dbReference type="EMBL" id="SJPJ01000001">
    <property type="protein sequence ID" value="TWT80973.1"/>
    <property type="molecule type" value="Genomic_DNA"/>
</dbReference>
<dbReference type="OrthoDB" id="9786756at2"/>
<feature type="binding site" evidence="2">
    <location>
        <position position="108"/>
    </location>
    <ligand>
        <name>Cu cation</name>
        <dbReference type="ChEBI" id="CHEBI:23378"/>
    </ligand>
</feature>
<keyword evidence="3" id="KW-1015">Disulfide bond</keyword>
<keyword evidence="5" id="KW-1133">Transmembrane helix</keyword>
<feature type="compositionally biased region" description="Polar residues" evidence="4">
    <location>
        <begin position="308"/>
        <end position="326"/>
    </location>
</feature>
<evidence type="ECO:0000256" key="5">
    <source>
        <dbReference type="SAM" id="Phobius"/>
    </source>
</evidence>
<dbReference type="InterPro" id="IPR003782">
    <property type="entry name" value="SCO1/SenC"/>
</dbReference>
<organism evidence="6 7">
    <name type="scientific">Novipirellula herctigrandis</name>
    <dbReference type="NCBI Taxonomy" id="2527986"/>
    <lineage>
        <taxon>Bacteria</taxon>
        <taxon>Pseudomonadati</taxon>
        <taxon>Planctomycetota</taxon>
        <taxon>Planctomycetia</taxon>
        <taxon>Pirellulales</taxon>
        <taxon>Pirellulaceae</taxon>
        <taxon>Novipirellula</taxon>
    </lineage>
</organism>
<dbReference type="SUPFAM" id="SSF52833">
    <property type="entry name" value="Thioredoxin-like"/>
    <property type="match status" value="1"/>
</dbReference>
<proteinExistence type="inferred from homology"/>
<gene>
    <name evidence="6" type="ORF">CA13_24200</name>
</gene>
<evidence type="ECO:0000313" key="7">
    <source>
        <dbReference type="Proteomes" id="UP000315010"/>
    </source>
</evidence>
<keyword evidence="2" id="KW-0186">Copper</keyword>
<comment type="caution">
    <text evidence="6">The sequence shown here is derived from an EMBL/GenBank/DDBJ whole genome shotgun (WGS) entry which is preliminary data.</text>
</comment>
<evidence type="ECO:0000313" key="6">
    <source>
        <dbReference type="EMBL" id="TWT80973.1"/>
    </source>
</evidence>
<reference evidence="6 7" key="1">
    <citation type="submission" date="2019-02" db="EMBL/GenBank/DDBJ databases">
        <title>Deep-cultivation of Planctomycetes and their phenomic and genomic characterization uncovers novel biology.</title>
        <authorList>
            <person name="Wiegand S."/>
            <person name="Jogler M."/>
            <person name="Boedeker C."/>
            <person name="Pinto D."/>
            <person name="Vollmers J."/>
            <person name="Rivas-Marin E."/>
            <person name="Kohn T."/>
            <person name="Peeters S.H."/>
            <person name="Heuer A."/>
            <person name="Rast P."/>
            <person name="Oberbeckmann S."/>
            <person name="Bunk B."/>
            <person name="Jeske O."/>
            <person name="Meyerdierks A."/>
            <person name="Storesund J.E."/>
            <person name="Kallscheuer N."/>
            <person name="Luecker S."/>
            <person name="Lage O.M."/>
            <person name="Pohl T."/>
            <person name="Merkel B.J."/>
            <person name="Hornburger P."/>
            <person name="Mueller R.-W."/>
            <person name="Bruemmer F."/>
            <person name="Labrenz M."/>
            <person name="Spormann A.M."/>
            <person name="Op Den Camp H."/>
            <person name="Overmann J."/>
            <person name="Amann R."/>
            <person name="Jetten M.S.M."/>
            <person name="Mascher T."/>
            <person name="Medema M.H."/>
            <person name="Devos D.P."/>
            <person name="Kaster A.-K."/>
            <person name="Ovreas L."/>
            <person name="Rohde M."/>
            <person name="Galperin M.Y."/>
            <person name="Jogler C."/>
        </authorList>
    </citation>
    <scope>NUCLEOTIDE SEQUENCE [LARGE SCALE GENOMIC DNA]</scope>
    <source>
        <strain evidence="6 7">CA13</strain>
    </source>
</reference>
<dbReference type="Proteomes" id="UP000315010">
    <property type="component" value="Unassembled WGS sequence"/>
</dbReference>
<comment type="similarity">
    <text evidence="1">Belongs to the SCO1/2 family.</text>
</comment>
<evidence type="ECO:0000256" key="4">
    <source>
        <dbReference type="SAM" id="MobiDB-lite"/>
    </source>
</evidence>
<evidence type="ECO:0000256" key="2">
    <source>
        <dbReference type="PIRSR" id="PIRSR603782-1"/>
    </source>
</evidence>
<name>A0A5C5Z2Y5_9BACT</name>
<accession>A0A5C5Z2Y5</accession>
<feature type="transmembrane region" description="Helical" evidence="5">
    <location>
        <begin position="270"/>
        <end position="291"/>
    </location>
</feature>
<keyword evidence="7" id="KW-1185">Reference proteome</keyword>
<keyword evidence="2" id="KW-0479">Metal-binding</keyword>
<dbReference type="Gene3D" id="3.40.30.10">
    <property type="entry name" value="Glutaredoxin"/>
    <property type="match status" value="1"/>
</dbReference>
<evidence type="ECO:0000256" key="3">
    <source>
        <dbReference type="PIRSR" id="PIRSR603782-2"/>
    </source>
</evidence>
<dbReference type="RefSeq" id="WP_146396385.1">
    <property type="nucleotide sequence ID" value="NZ_SJPJ01000001.1"/>
</dbReference>
<dbReference type="Pfam" id="PF02630">
    <property type="entry name" value="SCO1-SenC"/>
    <property type="match status" value="1"/>
</dbReference>
<evidence type="ECO:0008006" key="8">
    <source>
        <dbReference type="Google" id="ProtNLM"/>
    </source>
</evidence>
<protein>
    <recommendedName>
        <fullName evidence="8">Thioredoxin domain-containing protein</fullName>
    </recommendedName>
</protein>
<dbReference type="GO" id="GO:0046872">
    <property type="term" value="F:metal ion binding"/>
    <property type="evidence" value="ECO:0007669"/>
    <property type="project" value="UniProtKB-KW"/>
</dbReference>
<sequence length="326" mass="35882">MMKPRFSIGLDAAKQVSISWLLTVVLTTVCLHASTRCAIAQDQLRTGADIQLNNSLPPEAVGITVEQKLGGIIPLDLPLTDALGHKVTTGDFLDGKKPVIVTLNYSDCPMLCNVQLNALTKSLNELELQIGEDFRILTVSIDPTEPTEKIRNTKNNYVGQLTAQPGAEDGWEFCTADQGVITRLADILGFRYRYDAVNKQYNHPAMLAFVSPEGVISRYSLSIEFPPEQLKLALVEAGEGTVGSPVDQFILWCYSYDSDSNSYTPQAWKLMRLGGAVTIGLMLACLAPYWFGRKRQPKQLEQIDPTDSPIQTDASDQADQSNPTDR</sequence>
<feature type="binding site" evidence="2">
    <location>
        <position position="112"/>
    </location>
    <ligand>
        <name>Cu cation</name>
        <dbReference type="ChEBI" id="CHEBI:23378"/>
    </ligand>
</feature>
<keyword evidence="5" id="KW-0472">Membrane</keyword>
<keyword evidence="5" id="KW-0812">Transmembrane</keyword>